<organism evidence="1 2">
    <name type="scientific">Oryza meyeriana var. granulata</name>
    <dbReference type="NCBI Taxonomy" id="110450"/>
    <lineage>
        <taxon>Eukaryota</taxon>
        <taxon>Viridiplantae</taxon>
        <taxon>Streptophyta</taxon>
        <taxon>Embryophyta</taxon>
        <taxon>Tracheophyta</taxon>
        <taxon>Spermatophyta</taxon>
        <taxon>Magnoliopsida</taxon>
        <taxon>Liliopsida</taxon>
        <taxon>Poales</taxon>
        <taxon>Poaceae</taxon>
        <taxon>BOP clade</taxon>
        <taxon>Oryzoideae</taxon>
        <taxon>Oryzeae</taxon>
        <taxon>Oryzinae</taxon>
        <taxon>Oryza</taxon>
        <taxon>Oryza meyeriana</taxon>
    </lineage>
</organism>
<evidence type="ECO:0008006" key="3">
    <source>
        <dbReference type="Google" id="ProtNLM"/>
    </source>
</evidence>
<accession>A0A6G1EM75</accession>
<evidence type="ECO:0000313" key="2">
    <source>
        <dbReference type="Proteomes" id="UP000479710"/>
    </source>
</evidence>
<gene>
    <name evidence="1" type="ORF">E2562_017285</name>
</gene>
<sequence>MATSRTPLPCVSAVGASSAQAAARVEGIKFVSPPTNVSDAVDDDSYGCHRRYRTISNMLATTEPVAAQAGEDGEPDELLHLATEEPTSSDEAATDPAWRTVMEAEMVAIEDNGTWETVELPAGHRPISLKWVFKLKKDA</sequence>
<dbReference type="EMBL" id="SPHZ02000003">
    <property type="protein sequence ID" value="KAF0925724.1"/>
    <property type="molecule type" value="Genomic_DNA"/>
</dbReference>
<dbReference type="Proteomes" id="UP000479710">
    <property type="component" value="Unassembled WGS sequence"/>
</dbReference>
<name>A0A6G1EM75_9ORYZ</name>
<keyword evidence="2" id="KW-1185">Reference proteome</keyword>
<evidence type="ECO:0000313" key="1">
    <source>
        <dbReference type="EMBL" id="KAF0925724.1"/>
    </source>
</evidence>
<dbReference type="OrthoDB" id="696507at2759"/>
<comment type="caution">
    <text evidence="1">The sequence shown here is derived from an EMBL/GenBank/DDBJ whole genome shotgun (WGS) entry which is preliminary data.</text>
</comment>
<protein>
    <recommendedName>
        <fullName evidence="3">Reverse transcriptase Ty1/copia-type domain-containing protein</fullName>
    </recommendedName>
</protein>
<reference evidence="1 2" key="1">
    <citation type="submission" date="2019-11" db="EMBL/GenBank/DDBJ databases">
        <title>Whole genome sequence of Oryza granulata.</title>
        <authorList>
            <person name="Li W."/>
        </authorList>
    </citation>
    <scope>NUCLEOTIDE SEQUENCE [LARGE SCALE GENOMIC DNA]</scope>
    <source>
        <strain evidence="2">cv. Menghai</strain>
        <tissue evidence="1">Leaf</tissue>
    </source>
</reference>
<dbReference type="AlphaFoldDB" id="A0A6G1EM75"/>
<proteinExistence type="predicted"/>